<reference evidence="1" key="1">
    <citation type="journal article" date="2019" name="MBio">
        <title>Virus Genomes from Deep Sea Sediments Expand the Ocean Megavirome and Support Independent Origins of Viral Gigantism.</title>
        <authorList>
            <person name="Backstrom D."/>
            <person name="Yutin N."/>
            <person name="Jorgensen S.L."/>
            <person name="Dharamshi J."/>
            <person name="Homa F."/>
            <person name="Zaremba-Niedwiedzka K."/>
            <person name="Spang A."/>
            <person name="Wolf Y.I."/>
            <person name="Koonin E.V."/>
            <person name="Ettema T.J."/>
        </authorList>
    </citation>
    <scope>NUCLEOTIDE SEQUENCE</scope>
</reference>
<organism evidence="1">
    <name type="scientific">Marseillevirus LCMAC102</name>
    <dbReference type="NCBI Taxonomy" id="2506603"/>
    <lineage>
        <taxon>Viruses</taxon>
        <taxon>Varidnaviria</taxon>
        <taxon>Bamfordvirae</taxon>
        <taxon>Nucleocytoviricota</taxon>
        <taxon>Megaviricetes</taxon>
        <taxon>Pimascovirales</taxon>
        <taxon>Pimascovirales incertae sedis</taxon>
        <taxon>Marseilleviridae</taxon>
    </lineage>
</organism>
<evidence type="ECO:0000313" key="1">
    <source>
        <dbReference type="EMBL" id="QBK86276.1"/>
    </source>
</evidence>
<protein>
    <submittedName>
        <fullName evidence="1">Uncharacterized protein</fullName>
    </submittedName>
</protein>
<name>A0A481YUU1_9VIRU</name>
<accession>A0A481YUU1</accession>
<gene>
    <name evidence="1" type="ORF">LCMAC102_00710</name>
</gene>
<dbReference type="EMBL" id="MK500334">
    <property type="protein sequence ID" value="QBK86276.1"/>
    <property type="molecule type" value="Genomic_DNA"/>
</dbReference>
<sequence>MTAVHQYLYFICPWVEWRSGLCESSTLICEHIPSFVTYDYELACKLYACLNAKYPPQSGYADIELPKKHVCMFFGKKNLSHKEIIKHRYYYTVVEYDEKRKIYVSSENRTKSIPKQVIRRVSSLKDACLRTVVQNELSITSLPLDLIECVKQERKHEKSWFIYYNSAIYMTDVQFYVIPHSGDCSEQTSKIYNKLIKNVWTTPNIYFTGQSLTEKIKYALVSVQNPIYS</sequence>
<proteinExistence type="predicted"/>